<feature type="compositionally biased region" description="Basic and acidic residues" evidence="1">
    <location>
        <begin position="309"/>
        <end position="318"/>
    </location>
</feature>
<dbReference type="PANTHER" id="PTHR31286:SF99">
    <property type="entry name" value="DUF4283 DOMAIN-CONTAINING PROTEIN"/>
    <property type="match status" value="1"/>
</dbReference>
<evidence type="ECO:0000313" key="2">
    <source>
        <dbReference type="Proteomes" id="UP000228380"/>
    </source>
</evidence>
<evidence type="ECO:0000313" key="3">
    <source>
        <dbReference type="RefSeq" id="XP_008779814.1"/>
    </source>
</evidence>
<dbReference type="GeneID" id="103699569"/>
<proteinExistence type="predicted"/>
<dbReference type="RefSeq" id="XP_008779814.1">
    <property type="nucleotide sequence ID" value="XM_008781592.1"/>
</dbReference>
<dbReference type="Proteomes" id="UP000228380">
    <property type="component" value="Chromosome 9"/>
</dbReference>
<gene>
    <name evidence="3" type="primary">LOC103699569</name>
</gene>
<reference evidence="3" key="2">
    <citation type="submission" date="2025-08" db="UniProtKB">
        <authorList>
            <consortium name="RefSeq"/>
        </authorList>
    </citation>
    <scope>IDENTIFICATION</scope>
    <source>
        <tissue evidence="3">Young leaves</tissue>
    </source>
</reference>
<dbReference type="InterPro" id="IPR040256">
    <property type="entry name" value="At4g02000-like"/>
</dbReference>
<sequence>MAEPGDGSPASSEPGLARDPRNNGPRSPVKRPTWTEVAKLAPRQSAWTSHRISPRKLEVLQERFSEVVKVPEEELEEMRSKWRSSTVLVRSMGRNVPADWVAKEVRRAGKLDYDVGSFTLVDSVIAVRFANESDRESAMANGPWMVAGQLPAMERWRPNFIPGIEGVGWVVVWLRLPGLPLDYWKKETIFRIAARAENPLALDECMEKRRTFGFARVKMEVDVSAPLKPGTMVMGRSVGREVKFWLYLWQGFVYENLPVPCPKCGRIGHSAAVCESSSPVEVGADPVVETSGSEEGATEKPAANVPNRVMRDGKRSEEEGLYGPWLMTNQIGPSLRAPRKEAAGSGARKKPVPSPRVLVRV</sequence>
<dbReference type="AlphaFoldDB" id="A0A8B7BKN2"/>
<dbReference type="OrthoDB" id="1750606at2759"/>
<dbReference type="PANTHER" id="PTHR31286">
    <property type="entry name" value="GLYCINE-RICH CELL WALL STRUCTURAL PROTEIN 1.8-LIKE"/>
    <property type="match status" value="1"/>
</dbReference>
<feature type="region of interest" description="Disordered" evidence="1">
    <location>
        <begin position="288"/>
        <end position="361"/>
    </location>
</feature>
<feature type="region of interest" description="Disordered" evidence="1">
    <location>
        <begin position="1"/>
        <end position="40"/>
    </location>
</feature>
<dbReference type="KEGG" id="pda:103699569"/>
<evidence type="ECO:0000256" key="1">
    <source>
        <dbReference type="SAM" id="MobiDB-lite"/>
    </source>
</evidence>
<name>A0A8B7BKN2_PHODC</name>
<accession>A0A8B7BKN2</accession>
<reference evidence="2" key="1">
    <citation type="journal article" date="2019" name="Nat. Commun.">
        <title>Genome-wide association mapping of date palm fruit traits.</title>
        <authorList>
            <person name="Hazzouri K.M."/>
            <person name="Gros-Balthazard M."/>
            <person name="Flowers J.M."/>
            <person name="Copetti D."/>
            <person name="Lemansour A."/>
            <person name="Lebrun M."/>
            <person name="Masmoudi K."/>
            <person name="Ferrand S."/>
            <person name="Dhar M.I."/>
            <person name="Fresquez Z.A."/>
            <person name="Rosas U."/>
            <person name="Zhang J."/>
            <person name="Talag J."/>
            <person name="Lee S."/>
            <person name="Kudrna D."/>
            <person name="Powell R.F."/>
            <person name="Leitch I.J."/>
            <person name="Krueger R.R."/>
            <person name="Wing R.A."/>
            <person name="Amiri K.M.A."/>
            <person name="Purugganan M.D."/>
        </authorList>
    </citation>
    <scope>NUCLEOTIDE SEQUENCE [LARGE SCALE GENOMIC DNA]</scope>
    <source>
        <strain evidence="2">cv. Khalas</strain>
    </source>
</reference>
<organism evidence="2 3">
    <name type="scientific">Phoenix dactylifera</name>
    <name type="common">Date palm</name>
    <dbReference type="NCBI Taxonomy" id="42345"/>
    <lineage>
        <taxon>Eukaryota</taxon>
        <taxon>Viridiplantae</taxon>
        <taxon>Streptophyta</taxon>
        <taxon>Embryophyta</taxon>
        <taxon>Tracheophyta</taxon>
        <taxon>Spermatophyta</taxon>
        <taxon>Magnoliopsida</taxon>
        <taxon>Liliopsida</taxon>
        <taxon>Arecaceae</taxon>
        <taxon>Coryphoideae</taxon>
        <taxon>Phoeniceae</taxon>
        <taxon>Phoenix</taxon>
    </lineage>
</organism>
<protein>
    <submittedName>
        <fullName evidence="3">Uncharacterized protein LOC103699569</fullName>
    </submittedName>
</protein>
<keyword evidence="2" id="KW-1185">Reference proteome</keyword>